<dbReference type="GO" id="GO:0030145">
    <property type="term" value="F:manganese ion binding"/>
    <property type="evidence" value="ECO:0007669"/>
    <property type="project" value="TreeGrafter"/>
</dbReference>
<comment type="caution">
    <text evidence="12">The sequence shown here is derived from an EMBL/GenBank/DDBJ whole genome shotgun (WGS) entry which is preliminary data.</text>
</comment>
<dbReference type="GO" id="GO:0006525">
    <property type="term" value="P:arginine metabolic process"/>
    <property type="evidence" value="ECO:0007669"/>
    <property type="project" value="UniProtKB-KW"/>
</dbReference>
<dbReference type="PROSITE" id="PS01053">
    <property type="entry name" value="ARGINASE_1"/>
    <property type="match status" value="1"/>
</dbReference>
<keyword evidence="7 9" id="KW-0464">Manganese</keyword>
<comment type="catalytic activity">
    <reaction evidence="8">
        <text>L-arginine + H2O = urea + L-ornithine</text>
        <dbReference type="Rhea" id="RHEA:20569"/>
        <dbReference type="ChEBI" id="CHEBI:15377"/>
        <dbReference type="ChEBI" id="CHEBI:16199"/>
        <dbReference type="ChEBI" id="CHEBI:32682"/>
        <dbReference type="ChEBI" id="CHEBI:46911"/>
        <dbReference type="EC" id="3.5.3.1"/>
    </reaction>
</comment>
<dbReference type="EC" id="3.5.3.1" evidence="2"/>
<keyword evidence="4" id="KW-0056">Arginine metabolism</keyword>
<dbReference type="AlphaFoldDB" id="A0A8J8Q5G6"/>
<evidence type="ECO:0000256" key="10">
    <source>
        <dbReference type="PROSITE-ProRule" id="PRU00742"/>
    </source>
</evidence>
<comment type="cofactor">
    <cofactor evidence="9">
        <name>Mn(2+)</name>
        <dbReference type="ChEBI" id="CHEBI:29035"/>
    </cofactor>
    <text evidence="9">Binds 2 manganese ions per subunit.</text>
</comment>
<name>A0A8J8Q5G6_9EURY</name>
<feature type="binding site" evidence="9">
    <location>
        <position position="130"/>
    </location>
    <ligand>
        <name>Mn(2+)</name>
        <dbReference type="ChEBI" id="CHEBI:29035"/>
        <label>1</label>
    </ligand>
</feature>
<comment type="pathway">
    <text evidence="1">Nitrogen metabolism; urea cycle; L-ornithine and urea from L-arginine: step 1/1.</text>
</comment>
<dbReference type="PRINTS" id="PR00116">
    <property type="entry name" value="ARGINASE"/>
</dbReference>
<reference evidence="12" key="1">
    <citation type="submission" date="2017-11" db="EMBL/GenBank/DDBJ databases">
        <authorList>
            <person name="Kajale S.C."/>
            <person name="Sharma A."/>
        </authorList>
    </citation>
    <scope>NUCLEOTIDE SEQUENCE</scope>
    <source>
        <strain evidence="12">LS1_42</strain>
    </source>
</reference>
<dbReference type="NCBIfam" id="TIGR01229">
    <property type="entry name" value="rocF_arginase"/>
    <property type="match status" value="1"/>
</dbReference>
<protein>
    <recommendedName>
        <fullName evidence="3">Arginase</fullName>
        <ecNumber evidence="2">3.5.3.1</ecNumber>
    </recommendedName>
</protein>
<comment type="similarity">
    <text evidence="10 11">Belongs to the arginase family.</text>
</comment>
<feature type="binding site" evidence="9">
    <location>
        <position position="128"/>
    </location>
    <ligand>
        <name>Mn(2+)</name>
        <dbReference type="ChEBI" id="CHEBI:29035"/>
        <label>1</label>
    </ligand>
</feature>
<gene>
    <name evidence="12" type="primary">rocF</name>
    <name evidence="12" type="ORF">CV102_16565</name>
</gene>
<dbReference type="InterPro" id="IPR020855">
    <property type="entry name" value="Ureohydrolase_Mn_BS"/>
</dbReference>
<feature type="binding site" evidence="9">
    <location>
        <position position="104"/>
    </location>
    <ligand>
        <name>Mn(2+)</name>
        <dbReference type="ChEBI" id="CHEBI:29035"/>
        <label>1</label>
    </ligand>
</feature>
<dbReference type="PANTHER" id="PTHR43782:SF3">
    <property type="entry name" value="ARGINASE"/>
    <property type="match status" value="1"/>
</dbReference>
<dbReference type="Pfam" id="PF00491">
    <property type="entry name" value="Arginase"/>
    <property type="match status" value="1"/>
</dbReference>
<dbReference type="InterPro" id="IPR023696">
    <property type="entry name" value="Ureohydrolase_dom_sf"/>
</dbReference>
<evidence type="ECO:0000256" key="4">
    <source>
        <dbReference type="ARBA" id="ARBA00022503"/>
    </source>
</evidence>
<dbReference type="RefSeq" id="WP_148859106.1">
    <property type="nucleotide sequence ID" value="NZ_PHNJ01000009.1"/>
</dbReference>
<evidence type="ECO:0000256" key="7">
    <source>
        <dbReference type="ARBA" id="ARBA00023211"/>
    </source>
</evidence>
<evidence type="ECO:0000256" key="5">
    <source>
        <dbReference type="ARBA" id="ARBA00022723"/>
    </source>
</evidence>
<dbReference type="SUPFAM" id="SSF52768">
    <property type="entry name" value="Arginase/deacetylase"/>
    <property type="match status" value="1"/>
</dbReference>
<dbReference type="PANTHER" id="PTHR43782">
    <property type="entry name" value="ARGINASE"/>
    <property type="match status" value="1"/>
</dbReference>
<sequence length="310" mass="32760">MGQTVRIIGAPMDYGANRRGVDMGPSAIRYAGLADELADAGVEPVDSGDLLMPRAEERDPDASQPSEGNAKFLQEVGDVCSRLSTQVAETIADDEFPLVLGGDHSVAIGSMGGASQTGELGVIWFDAHADLNTPETSPSGNVHGMPLAAALGRGAFGELEWAHAPAVREESVVYVGLRSIDERERELVRESEMTAFTMSDIDERGITSVVEEALDIATSGTDGIHVSLDLDWLDPKAAPGVGTPVRGGVTYREAHSALETVSTRHHQEGVLRSMDVVEVNPILDERNETATLAAELTASAFGKRILGSGD</sequence>
<dbReference type="PROSITE" id="PS51409">
    <property type="entry name" value="ARGINASE_2"/>
    <property type="match status" value="1"/>
</dbReference>
<dbReference type="FunFam" id="3.40.800.10:FF:000012">
    <property type="entry name" value="Arginase"/>
    <property type="match status" value="1"/>
</dbReference>
<evidence type="ECO:0000256" key="1">
    <source>
        <dbReference type="ARBA" id="ARBA00005098"/>
    </source>
</evidence>
<dbReference type="CDD" id="cd09989">
    <property type="entry name" value="Arginase"/>
    <property type="match status" value="1"/>
</dbReference>
<evidence type="ECO:0000313" key="12">
    <source>
        <dbReference type="EMBL" id="TYL37575.1"/>
    </source>
</evidence>
<dbReference type="Gene3D" id="3.40.800.10">
    <property type="entry name" value="Ureohydrolase domain"/>
    <property type="match status" value="1"/>
</dbReference>
<evidence type="ECO:0000256" key="6">
    <source>
        <dbReference type="ARBA" id="ARBA00022801"/>
    </source>
</evidence>
<dbReference type="GO" id="GO:0004053">
    <property type="term" value="F:arginase activity"/>
    <property type="evidence" value="ECO:0007669"/>
    <property type="project" value="UniProtKB-EC"/>
</dbReference>
<evidence type="ECO:0000256" key="9">
    <source>
        <dbReference type="PIRSR" id="PIRSR036979-1"/>
    </source>
</evidence>
<evidence type="ECO:0000256" key="8">
    <source>
        <dbReference type="ARBA" id="ARBA00047391"/>
    </source>
</evidence>
<dbReference type="EMBL" id="PHNJ01000009">
    <property type="protein sequence ID" value="TYL37575.1"/>
    <property type="molecule type" value="Genomic_DNA"/>
</dbReference>
<dbReference type="GO" id="GO:0005737">
    <property type="term" value="C:cytoplasm"/>
    <property type="evidence" value="ECO:0007669"/>
    <property type="project" value="TreeGrafter"/>
</dbReference>
<evidence type="ECO:0000256" key="2">
    <source>
        <dbReference type="ARBA" id="ARBA00012168"/>
    </source>
</evidence>
<dbReference type="Proteomes" id="UP000766904">
    <property type="component" value="Unassembled WGS sequence"/>
</dbReference>
<proteinExistence type="inferred from homology"/>
<organism evidence="12 13">
    <name type="scientific">Natronococcus pandeyae</name>
    <dbReference type="NCBI Taxonomy" id="2055836"/>
    <lineage>
        <taxon>Archaea</taxon>
        <taxon>Methanobacteriati</taxon>
        <taxon>Methanobacteriota</taxon>
        <taxon>Stenosarchaea group</taxon>
        <taxon>Halobacteria</taxon>
        <taxon>Halobacteriales</taxon>
        <taxon>Natrialbaceae</taxon>
        <taxon>Natronococcus</taxon>
    </lineage>
</organism>
<feature type="binding site" evidence="9">
    <location>
        <position position="229"/>
    </location>
    <ligand>
        <name>Mn(2+)</name>
        <dbReference type="ChEBI" id="CHEBI:29035"/>
        <label>1</label>
    </ligand>
</feature>
<dbReference type="InterPro" id="IPR006035">
    <property type="entry name" value="Ureohydrolase"/>
</dbReference>
<keyword evidence="5 9" id="KW-0479">Metal-binding</keyword>
<evidence type="ECO:0000256" key="3">
    <source>
        <dbReference type="ARBA" id="ARBA00018123"/>
    </source>
</evidence>
<dbReference type="InterPro" id="IPR014033">
    <property type="entry name" value="Arginase"/>
</dbReference>
<evidence type="ECO:0000256" key="11">
    <source>
        <dbReference type="RuleBase" id="RU003684"/>
    </source>
</evidence>
<feature type="binding site" evidence="9">
    <location>
        <position position="231"/>
    </location>
    <ligand>
        <name>Mn(2+)</name>
        <dbReference type="ChEBI" id="CHEBI:29035"/>
        <label>1</label>
    </ligand>
</feature>
<accession>A0A8J8Q5G6</accession>
<dbReference type="UniPathway" id="UPA00158">
    <property type="reaction ID" value="UER00270"/>
</dbReference>
<keyword evidence="6 11" id="KW-0378">Hydrolase</keyword>
<dbReference type="PIRSF" id="PIRSF036979">
    <property type="entry name" value="Arginase"/>
    <property type="match status" value="1"/>
</dbReference>
<dbReference type="OrthoDB" id="211870at2157"/>
<dbReference type="GO" id="GO:0000050">
    <property type="term" value="P:urea cycle"/>
    <property type="evidence" value="ECO:0007669"/>
    <property type="project" value="UniProtKB-UniPathway"/>
</dbReference>
<keyword evidence="13" id="KW-1185">Reference proteome</keyword>
<feature type="binding site" evidence="9">
    <location>
        <position position="126"/>
    </location>
    <ligand>
        <name>Mn(2+)</name>
        <dbReference type="ChEBI" id="CHEBI:29035"/>
        <label>2</label>
    </ligand>
</feature>
<evidence type="ECO:0000313" key="13">
    <source>
        <dbReference type="Proteomes" id="UP000766904"/>
    </source>
</evidence>